<feature type="compositionally biased region" description="Polar residues" evidence="5">
    <location>
        <begin position="9"/>
        <end position="21"/>
    </location>
</feature>
<evidence type="ECO:0000256" key="3">
    <source>
        <dbReference type="ARBA" id="ARBA00022806"/>
    </source>
</evidence>
<feature type="compositionally biased region" description="Basic and acidic residues" evidence="5">
    <location>
        <begin position="1064"/>
        <end position="1073"/>
    </location>
</feature>
<feature type="compositionally biased region" description="Basic and acidic residues" evidence="5">
    <location>
        <begin position="1290"/>
        <end position="1311"/>
    </location>
</feature>
<evidence type="ECO:0000256" key="4">
    <source>
        <dbReference type="ARBA" id="ARBA00023242"/>
    </source>
</evidence>
<dbReference type="CDD" id="cd18005">
    <property type="entry name" value="DEXHc_ERCC6L2"/>
    <property type="match status" value="1"/>
</dbReference>
<feature type="compositionally biased region" description="Low complexity" evidence="5">
    <location>
        <begin position="1194"/>
        <end position="1210"/>
    </location>
</feature>
<dbReference type="Pfam" id="PF00176">
    <property type="entry name" value="SNF2-rel_dom"/>
    <property type="match status" value="1"/>
</dbReference>
<dbReference type="InterPro" id="IPR057931">
    <property type="entry name" value="RHH_ERCC6L2"/>
</dbReference>
<name>A0AAN9CQL5_9TELE</name>
<evidence type="ECO:0000256" key="1">
    <source>
        <dbReference type="ARBA" id="ARBA00004123"/>
    </source>
</evidence>
<dbReference type="EMBL" id="JAYKXH010000014">
    <property type="protein sequence ID" value="KAK7146153.1"/>
    <property type="molecule type" value="Genomic_DNA"/>
</dbReference>
<dbReference type="Gene3D" id="3.40.50.10810">
    <property type="entry name" value="Tandem AAA-ATPase domain"/>
    <property type="match status" value="1"/>
</dbReference>
<keyword evidence="9" id="KW-1185">Reference proteome</keyword>
<feature type="region of interest" description="Disordered" evidence="5">
    <location>
        <begin position="651"/>
        <end position="712"/>
    </location>
</feature>
<feature type="region of interest" description="Disordered" evidence="5">
    <location>
        <begin position="1145"/>
        <end position="1210"/>
    </location>
</feature>
<evidence type="ECO:0000259" key="6">
    <source>
        <dbReference type="PROSITE" id="PS51192"/>
    </source>
</evidence>
<dbReference type="InterPro" id="IPR000330">
    <property type="entry name" value="SNF2_N"/>
</dbReference>
<keyword evidence="3" id="KW-0547">Nucleotide-binding</keyword>
<evidence type="ECO:0000256" key="2">
    <source>
        <dbReference type="ARBA" id="ARBA00022801"/>
    </source>
</evidence>
<proteinExistence type="predicted"/>
<keyword evidence="2" id="KW-0378">Hydrolase</keyword>
<evidence type="ECO:0000313" key="8">
    <source>
        <dbReference type="EMBL" id="KAK7146153.1"/>
    </source>
</evidence>
<dbReference type="Gene3D" id="3.40.50.300">
    <property type="entry name" value="P-loop containing nucleotide triphosphate hydrolases"/>
    <property type="match status" value="1"/>
</dbReference>
<dbReference type="GO" id="GO:0016787">
    <property type="term" value="F:hydrolase activity"/>
    <property type="evidence" value="ECO:0007669"/>
    <property type="project" value="UniProtKB-KW"/>
</dbReference>
<feature type="region of interest" description="Disordered" evidence="5">
    <location>
        <begin position="729"/>
        <end position="758"/>
    </location>
</feature>
<dbReference type="PANTHER" id="PTHR45629">
    <property type="entry name" value="SNF2/RAD54 FAMILY MEMBER"/>
    <property type="match status" value="1"/>
</dbReference>
<dbReference type="Pfam" id="PF14773">
    <property type="entry name" value="VIGSSK"/>
    <property type="match status" value="1"/>
</dbReference>
<keyword evidence="3" id="KW-0347">Helicase</keyword>
<reference evidence="8 9" key="1">
    <citation type="submission" date="2024-02" db="EMBL/GenBank/DDBJ databases">
        <title>Chromosome-level genome assembly of the Eurasian Minnow (Phoxinus phoxinus).</title>
        <authorList>
            <person name="Oriowo T.O."/>
            <person name="Martin S."/>
            <person name="Stange M."/>
            <person name="Chrysostomakis Y."/>
            <person name="Brown T."/>
            <person name="Winkler S."/>
            <person name="Kukowka S."/>
            <person name="Myers E.W."/>
            <person name="Bohne A."/>
        </authorList>
    </citation>
    <scope>NUCLEOTIDE SEQUENCE [LARGE SCALE GENOMIC DNA]</scope>
    <source>
        <strain evidence="8">ZFMK-TIS-60720</strain>
        <tissue evidence="8">Whole Organism</tissue>
    </source>
</reference>
<evidence type="ECO:0008006" key="10">
    <source>
        <dbReference type="Google" id="ProtNLM"/>
    </source>
</evidence>
<feature type="compositionally biased region" description="Basic and acidic residues" evidence="5">
    <location>
        <begin position="651"/>
        <end position="661"/>
    </location>
</feature>
<feature type="compositionally biased region" description="Acidic residues" evidence="5">
    <location>
        <begin position="736"/>
        <end position="750"/>
    </location>
</feature>
<feature type="compositionally biased region" description="Polar residues" evidence="5">
    <location>
        <begin position="953"/>
        <end position="962"/>
    </location>
</feature>
<dbReference type="GO" id="GO:0004386">
    <property type="term" value="F:helicase activity"/>
    <property type="evidence" value="ECO:0007669"/>
    <property type="project" value="UniProtKB-KW"/>
</dbReference>
<dbReference type="GO" id="GO:0005634">
    <property type="term" value="C:nucleus"/>
    <property type="evidence" value="ECO:0007669"/>
    <property type="project" value="UniProtKB-SubCell"/>
</dbReference>
<dbReference type="InterPro" id="IPR014001">
    <property type="entry name" value="Helicase_ATP-bd"/>
</dbReference>
<dbReference type="Pfam" id="PF00271">
    <property type="entry name" value="Helicase_C"/>
    <property type="match status" value="1"/>
</dbReference>
<feature type="region of interest" description="Disordered" evidence="5">
    <location>
        <begin position="953"/>
        <end position="982"/>
    </location>
</feature>
<accession>A0AAN9CQL5</accession>
<dbReference type="InterPro" id="IPR049730">
    <property type="entry name" value="SNF2/RAD54-like_C"/>
</dbReference>
<dbReference type="Pfam" id="PF25806">
    <property type="entry name" value="RHH_ERCC6L2"/>
    <property type="match status" value="1"/>
</dbReference>
<dbReference type="SUPFAM" id="SSF52540">
    <property type="entry name" value="P-loop containing nucleoside triphosphate hydrolases"/>
    <property type="match status" value="2"/>
</dbReference>
<evidence type="ECO:0000259" key="7">
    <source>
        <dbReference type="PROSITE" id="PS51194"/>
    </source>
</evidence>
<dbReference type="Proteomes" id="UP001364617">
    <property type="component" value="Unassembled WGS sequence"/>
</dbReference>
<dbReference type="InterPro" id="IPR001650">
    <property type="entry name" value="Helicase_C-like"/>
</dbReference>
<evidence type="ECO:0000313" key="9">
    <source>
        <dbReference type="Proteomes" id="UP001364617"/>
    </source>
</evidence>
<feature type="compositionally biased region" description="Basic residues" evidence="5">
    <location>
        <begin position="1088"/>
        <end position="1097"/>
    </location>
</feature>
<dbReference type="FunFam" id="3.40.50.10810:FF:000019">
    <property type="entry name" value="DNA excision repair protein ERCC-6-like 2 isoform X1"/>
    <property type="match status" value="1"/>
</dbReference>
<feature type="compositionally biased region" description="Basic and acidic residues" evidence="5">
    <location>
        <begin position="1123"/>
        <end position="1132"/>
    </location>
</feature>
<dbReference type="InterPro" id="IPR058052">
    <property type="entry name" value="DEXHc_ERCC6L2"/>
</dbReference>
<keyword evidence="4" id="KW-0539">Nucleus</keyword>
<sequence length="1311" mass="146839">MEMEEEGSSTKGRNARTSSPQFEDERPLFHSNQTPPGTSEPFLLPGSDLKVPYTINRYLRDYQREGIQFIYHNYVKSRGCILGDDMGLGKTVQVIGFLAAVLQKTGTWKDVENNRPQFLLSQKPSEQVQKVFLIVAPLSVLYNWKDELDTWGHFRVVVVHGVRKDEELVRVQRGRCEIALTTYETLRLCLDQFNSIDWAAVIVDEAHKIKNHRSQITQAMKEMRCKARVGLTGTVLQNNLEELWCVMDWAIPGCLGSLAGFKNRFSDPIEQGQKHTVTKRALAEGRKAVQELAKKLSHWFLRRTKALISDQLPKKDDRVVYCSLTDFQRTVYRAVLDTDDVNLLLLSSVKCHCGSGRLRKKCCYKLNADGVPVRNLYFSYLAILRKVANHVALLQSKEGTSKKQEKYVTAICEKVFKKFPDFTERCKQAAFEAMSDPMYSGKMKVLQKLLNHFIAKKDKVLLFSLSTKLLDVLESYCMAEGLEYHRLDGNTKSKDRVKIVREFNSSRDVNLCLVSTLAGGLGLNFIGANVVVLFDPTWNPANDLQAIDRAYRIGQCRDVTVFRLISLGTVEEIIYLRQIYKQQLQLSVIGQENARRYFEAVQGTDSKAGELFGTRNLFRLQTDGTCLTHRILEREGQVEVGIMTARTQALDERMEEPDPRSADAATEQTGGSAGSGLKTAGVLDFSSASEDEDPCCSRPSETHTGEQTGAGTSCIGNIGLYSVLQRQMTRRGLQETDSEEDSSSQSQDEDNYAKHTSIKGQASKTLVLSIESEEGMEEVTDGKPQRISEVSADLELLPPRSHKHNNDSTTGGKNHVHKRVKFADKRSEVDIESFSSSEDEVPQKGVRCTKGPSPQENKSTHRRSSGKDNTTQMSLGIKSRNTLGSNKTQSRDEGNTGTLDSLLGGLQHVSYTHSNQKVVGSSRAEDRLSRAAVRDVFELNKHSQLPANQILDSSEASTQSSDPVPADHVDGGQTPLAYGRPHMEHPVTHTIKTSYRQNNVTVIVGETPSSMCRQQLEEMAQFFGFDTVRDFAEDILKNDSEQRLSRLRSFYSQESPELKNIIEKTFPKPDVEPKPPTSPPPSTARQRTTSKRVHRNSPLKPQVEVPTLEVTDQREPSKKKRMGKPETSEVHVHCSADLIDNTMKMSSTDKYPSSSSGHLSQRCSAPVEETKTNIISSSQPFKKKKCTSRSPLVSTDDCAASSSTQTSSSSKITDLIGDTSILNDLFTSKKKTVDQPRDVKTSTCTERAKSRGKDFWDILNEGNVESINKLTDLTEVEKICNSVSVSAKSRSNEKTESPQLWKKNEKFLWKH</sequence>
<feature type="region of interest" description="Disordered" evidence="5">
    <location>
        <begin position="1064"/>
        <end position="1132"/>
    </location>
</feature>
<dbReference type="SMART" id="SM00487">
    <property type="entry name" value="DEXDc"/>
    <property type="match status" value="1"/>
</dbReference>
<dbReference type="PANTHER" id="PTHR45629:SF7">
    <property type="entry name" value="DNA EXCISION REPAIR PROTEIN ERCC-6-RELATED"/>
    <property type="match status" value="1"/>
</dbReference>
<feature type="region of interest" description="Disordered" evidence="5">
    <location>
        <begin position="1"/>
        <end position="45"/>
    </location>
</feature>
<dbReference type="CDD" id="cd18793">
    <property type="entry name" value="SF2_C_SNF"/>
    <property type="match status" value="1"/>
</dbReference>
<feature type="region of interest" description="Disordered" evidence="5">
    <location>
        <begin position="1284"/>
        <end position="1311"/>
    </location>
</feature>
<dbReference type="InterPro" id="IPR050496">
    <property type="entry name" value="SNF2_RAD54_helicase_repair"/>
</dbReference>
<feature type="domain" description="Helicase ATP-binding" evidence="6">
    <location>
        <begin position="71"/>
        <end position="253"/>
    </location>
</feature>
<dbReference type="GO" id="GO:0005524">
    <property type="term" value="F:ATP binding"/>
    <property type="evidence" value="ECO:0007669"/>
    <property type="project" value="InterPro"/>
</dbReference>
<dbReference type="InterPro" id="IPR038718">
    <property type="entry name" value="SNF2-like_sf"/>
</dbReference>
<dbReference type="InterPro" id="IPR027417">
    <property type="entry name" value="P-loop_NTPase"/>
</dbReference>
<gene>
    <name evidence="8" type="ORF">R3I93_013787</name>
</gene>
<feature type="region of interest" description="Disordered" evidence="5">
    <location>
        <begin position="792"/>
        <end position="901"/>
    </location>
</feature>
<dbReference type="SMART" id="SM00490">
    <property type="entry name" value="HELICc"/>
    <property type="match status" value="1"/>
</dbReference>
<organism evidence="8 9">
    <name type="scientific">Phoxinus phoxinus</name>
    <name type="common">Eurasian minnow</name>
    <dbReference type="NCBI Taxonomy" id="58324"/>
    <lineage>
        <taxon>Eukaryota</taxon>
        <taxon>Metazoa</taxon>
        <taxon>Chordata</taxon>
        <taxon>Craniata</taxon>
        <taxon>Vertebrata</taxon>
        <taxon>Euteleostomi</taxon>
        <taxon>Actinopterygii</taxon>
        <taxon>Neopterygii</taxon>
        <taxon>Teleostei</taxon>
        <taxon>Ostariophysi</taxon>
        <taxon>Cypriniformes</taxon>
        <taxon>Leuciscidae</taxon>
        <taxon>Phoxininae</taxon>
        <taxon>Phoxinus</taxon>
    </lineage>
</organism>
<comment type="caution">
    <text evidence="8">The sequence shown here is derived from an EMBL/GenBank/DDBJ whole genome shotgun (WGS) entry which is preliminary data.</text>
</comment>
<feature type="compositionally biased region" description="Polar residues" evidence="5">
    <location>
        <begin position="1145"/>
        <end position="1163"/>
    </location>
</feature>
<keyword evidence="3" id="KW-0067">ATP-binding</keyword>
<feature type="domain" description="Helicase C-terminal" evidence="7">
    <location>
        <begin position="445"/>
        <end position="602"/>
    </location>
</feature>
<evidence type="ECO:0000256" key="5">
    <source>
        <dbReference type="SAM" id="MobiDB-lite"/>
    </source>
</evidence>
<comment type="subcellular location">
    <subcellularLocation>
        <location evidence="1">Nucleus</location>
    </subcellularLocation>
</comment>
<dbReference type="InterPro" id="IPR029256">
    <property type="entry name" value="Heliccase-ass-bd"/>
</dbReference>
<protein>
    <recommendedName>
        <fullName evidence="10">DNA excision repair protein ERCC-6-like 2</fullName>
    </recommendedName>
</protein>
<feature type="compositionally biased region" description="Polar residues" evidence="5">
    <location>
        <begin position="867"/>
        <end position="888"/>
    </location>
</feature>
<dbReference type="PROSITE" id="PS51194">
    <property type="entry name" value="HELICASE_CTER"/>
    <property type="match status" value="1"/>
</dbReference>
<dbReference type="PROSITE" id="PS51192">
    <property type="entry name" value="HELICASE_ATP_BIND_1"/>
    <property type="match status" value="1"/>
</dbReference>